<dbReference type="PANTHER" id="PTHR10210">
    <property type="entry name" value="RIBOSE-PHOSPHATE DIPHOSPHOKINASE FAMILY MEMBER"/>
    <property type="match status" value="1"/>
</dbReference>
<dbReference type="Pfam" id="PF13793">
    <property type="entry name" value="Pribosyltran_N"/>
    <property type="match status" value="1"/>
</dbReference>
<dbReference type="SMART" id="SM01400">
    <property type="entry name" value="Pribosyltran_N"/>
    <property type="match status" value="1"/>
</dbReference>
<keyword evidence="9" id="KW-0067">ATP-binding</keyword>
<name>X1VJ61_9ZZZZ</name>
<protein>
    <recommendedName>
        <fullName evidence="3">ribose-phosphate diphosphokinase</fullName>
        <ecNumber evidence="3">2.7.6.1</ecNumber>
    </recommendedName>
</protein>
<evidence type="ECO:0000256" key="10">
    <source>
        <dbReference type="ARBA" id="ARBA00022842"/>
    </source>
</evidence>
<dbReference type="GO" id="GO:0002189">
    <property type="term" value="C:ribose phosphate diphosphokinase complex"/>
    <property type="evidence" value="ECO:0007669"/>
    <property type="project" value="TreeGrafter"/>
</dbReference>
<dbReference type="GO" id="GO:0006164">
    <property type="term" value="P:purine nucleotide biosynthetic process"/>
    <property type="evidence" value="ECO:0007669"/>
    <property type="project" value="TreeGrafter"/>
</dbReference>
<evidence type="ECO:0000259" key="12">
    <source>
        <dbReference type="Pfam" id="PF13793"/>
    </source>
</evidence>
<comment type="pathway">
    <text evidence="2">Metabolic intermediate biosynthesis; 5-phospho-alpha-D-ribose 1-diphosphate biosynthesis; 5-phospho-alpha-D-ribose 1-diphosphate from D-ribose 5-phosphate (route I): step 1/1.</text>
</comment>
<feature type="domain" description="Ribose-phosphate pyrophosphokinase N-terminal" evidence="12">
    <location>
        <begin position="10"/>
        <end position="126"/>
    </location>
</feature>
<organism evidence="13">
    <name type="scientific">marine sediment metagenome</name>
    <dbReference type="NCBI Taxonomy" id="412755"/>
    <lineage>
        <taxon>unclassified sequences</taxon>
        <taxon>metagenomes</taxon>
        <taxon>ecological metagenomes</taxon>
    </lineage>
</organism>
<proteinExistence type="predicted"/>
<evidence type="ECO:0000256" key="5">
    <source>
        <dbReference type="ARBA" id="ARBA00022723"/>
    </source>
</evidence>
<dbReference type="InterPro" id="IPR029057">
    <property type="entry name" value="PRTase-like"/>
</dbReference>
<comment type="cofactor">
    <cofactor evidence="1">
        <name>Mg(2+)</name>
        <dbReference type="ChEBI" id="CHEBI:18420"/>
    </cofactor>
</comment>
<comment type="catalytic activity">
    <reaction evidence="11">
        <text>D-ribose 5-phosphate + ATP = 5-phospho-alpha-D-ribose 1-diphosphate + AMP + H(+)</text>
        <dbReference type="Rhea" id="RHEA:15609"/>
        <dbReference type="ChEBI" id="CHEBI:15378"/>
        <dbReference type="ChEBI" id="CHEBI:30616"/>
        <dbReference type="ChEBI" id="CHEBI:58017"/>
        <dbReference type="ChEBI" id="CHEBI:78346"/>
        <dbReference type="ChEBI" id="CHEBI:456215"/>
        <dbReference type="EC" id="2.7.6.1"/>
    </reaction>
</comment>
<dbReference type="NCBIfam" id="TIGR01251">
    <property type="entry name" value="ribP_PPkin"/>
    <property type="match status" value="1"/>
</dbReference>
<evidence type="ECO:0000256" key="7">
    <source>
        <dbReference type="ARBA" id="ARBA00022741"/>
    </source>
</evidence>
<dbReference type="EC" id="2.7.6.1" evidence="3"/>
<dbReference type="InterPro" id="IPR005946">
    <property type="entry name" value="Rib-P_diPkinase"/>
</dbReference>
<evidence type="ECO:0000313" key="13">
    <source>
        <dbReference type="EMBL" id="GAJ07790.1"/>
    </source>
</evidence>
<evidence type="ECO:0000256" key="4">
    <source>
        <dbReference type="ARBA" id="ARBA00022679"/>
    </source>
</evidence>
<dbReference type="AlphaFoldDB" id="X1VJ61"/>
<dbReference type="Gene3D" id="3.40.50.2020">
    <property type="match status" value="1"/>
</dbReference>
<reference evidence="13" key="1">
    <citation type="journal article" date="2014" name="Front. Microbiol.">
        <title>High frequency of phylogenetically diverse reductive dehalogenase-homologous genes in deep subseafloor sedimentary metagenomes.</title>
        <authorList>
            <person name="Kawai M."/>
            <person name="Futagami T."/>
            <person name="Toyoda A."/>
            <person name="Takaki Y."/>
            <person name="Nishi S."/>
            <person name="Hori S."/>
            <person name="Arai W."/>
            <person name="Tsubouchi T."/>
            <person name="Morono Y."/>
            <person name="Uchiyama I."/>
            <person name="Ito T."/>
            <person name="Fujiyama A."/>
            <person name="Inagaki F."/>
            <person name="Takami H."/>
        </authorList>
    </citation>
    <scope>NUCLEOTIDE SEQUENCE</scope>
    <source>
        <strain evidence="13">Expedition CK06-06</strain>
    </source>
</reference>
<keyword evidence="5" id="KW-0479">Metal-binding</keyword>
<dbReference type="GO" id="GO:0005737">
    <property type="term" value="C:cytoplasm"/>
    <property type="evidence" value="ECO:0007669"/>
    <property type="project" value="TreeGrafter"/>
</dbReference>
<evidence type="ECO:0000256" key="3">
    <source>
        <dbReference type="ARBA" id="ARBA00013247"/>
    </source>
</evidence>
<dbReference type="GO" id="GO:0004749">
    <property type="term" value="F:ribose phosphate diphosphokinase activity"/>
    <property type="evidence" value="ECO:0007669"/>
    <property type="project" value="UniProtKB-EC"/>
</dbReference>
<dbReference type="GO" id="GO:0000287">
    <property type="term" value="F:magnesium ion binding"/>
    <property type="evidence" value="ECO:0007669"/>
    <property type="project" value="InterPro"/>
</dbReference>
<keyword evidence="6" id="KW-0545">Nucleotide biosynthesis</keyword>
<evidence type="ECO:0000256" key="11">
    <source>
        <dbReference type="ARBA" id="ARBA00049535"/>
    </source>
</evidence>
<evidence type="ECO:0000256" key="6">
    <source>
        <dbReference type="ARBA" id="ARBA00022727"/>
    </source>
</evidence>
<dbReference type="GO" id="GO:0016301">
    <property type="term" value="F:kinase activity"/>
    <property type="evidence" value="ECO:0007669"/>
    <property type="project" value="UniProtKB-KW"/>
</dbReference>
<evidence type="ECO:0000256" key="9">
    <source>
        <dbReference type="ARBA" id="ARBA00022840"/>
    </source>
</evidence>
<gene>
    <name evidence="13" type="ORF">S12H4_50665</name>
</gene>
<feature type="non-terminal residue" evidence="13">
    <location>
        <position position="1"/>
    </location>
</feature>
<accession>X1VJ61</accession>
<dbReference type="EMBL" id="BARW01031934">
    <property type="protein sequence ID" value="GAJ07790.1"/>
    <property type="molecule type" value="Genomic_DNA"/>
</dbReference>
<dbReference type="FunFam" id="3.40.50.2020:FF:000001">
    <property type="entry name" value="Ribose-phosphate pyrophosphokinase"/>
    <property type="match status" value="1"/>
</dbReference>
<sequence length="173" mass="19285">QREMFLSDNLKIFSGSSNPALTGNVCKYLEIPVGGAKIDRFPDGEKVIRVEDDVRGRDCFVVQSTCEPVDDHLVELLIYLDCLRRASAKRITAVIPYFGYARQDRKDEGRVPITAKLVANLITTAGADRVLAIDLHAKQLQGFFDIPVDHLTGEWVEGLNSAFFLFLSNSLIL</sequence>
<dbReference type="PANTHER" id="PTHR10210:SF41">
    <property type="entry name" value="RIBOSE-PHOSPHATE PYROPHOSPHOKINASE 1, CHLOROPLASTIC"/>
    <property type="match status" value="1"/>
</dbReference>
<dbReference type="GO" id="GO:0006015">
    <property type="term" value="P:5-phosphoribose 1-diphosphate biosynthetic process"/>
    <property type="evidence" value="ECO:0007669"/>
    <property type="project" value="TreeGrafter"/>
</dbReference>
<keyword evidence="7" id="KW-0547">Nucleotide-binding</keyword>
<keyword evidence="8" id="KW-0418">Kinase</keyword>
<dbReference type="GO" id="GO:0005524">
    <property type="term" value="F:ATP binding"/>
    <property type="evidence" value="ECO:0007669"/>
    <property type="project" value="UniProtKB-KW"/>
</dbReference>
<keyword evidence="4" id="KW-0808">Transferase</keyword>
<dbReference type="SUPFAM" id="SSF53271">
    <property type="entry name" value="PRTase-like"/>
    <property type="match status" value="1"/>
</dbReference>
<evidence type="ECO:0000256" key="1">
    <source>
        <dbReference type="ARBA" id="ARBA00001946"/>
    </source>
</evidence>
<evidence type="ECO:0000256" key="8">
    <source>
        <dbReference type="ARBA" id="ARBA00022777"/>
    </source>
</evidence>
<dbReference type="InterPro" id="IPR029099">
    <property type="entry name" value="Pribosyltran_N"/>
</dbReference>
<keyword evidence="10" id="KW-0460">Magnesium</keyword>
<evidence type="ECO:0000256" key="2">
    <source>
        <dbReference type="ARBA" id="ARBA00004996"/>
    </source>
</evidence>
<comment type="caution">
    <text evidence="13">The sequence shown here is derived from an EMBL/GenBank/DDBJ whole genome shotgun (WGS) entry which is preliminary data.</text>
</comment>